<name>A0AAD5W8K3_9POAL</name>
<protein>
    <recommendedName>
        <fullName evidence="2">F-box domain-containing protein</fullName>
    </recommendedName>
</protein>
<evidence type="ECO:0000256" key="1">
    <source>
        <dbReference type="SAM" id="MobiDB-lite"/>
    </source>
</evidence>
<keyword evidence="4" id="KW-1185">Reference proteome</keyword>
<dbReference type="InterPro" id="IPR001810">
    <property type="entry name" value="F-box_dom"/>
</dbReference>
<gene>
    <name evidence="3" type="ORF">LUZ61_013326</name>
</gene>
<dbReference type="InterPro" id="IPR036047">
    <property type="entry name" value="F-box-like_dom_sf"/>
</dbReference>
<reference evidence="3 4" key="1">
    <citation type="journal article" date="2022" name="Cell">
        <title>Repeat-based holocentromeres influence genome architecture and karyotype evolution.</title>
        <authorList>
            <person name="Hofstatter P.G."/>
            <person name="Thangavel G."/>
            <person name="Lux T."/>
            <person name="Neumann P."/>
            <person name="Vondrak T."/>
            <person name="Novak P."/>
            <person name="Zhang M."/>
            <person name="Costa L."/>
            <person name="Castellani M."/>
            <person name="Scott A."/>
            <person name="Toegelov H."/>
            <person name="Fuchs J."/>
            <person name="Mata-Sucre Y."/>
            <person name="Dias Y."/>
            <person name="Vanzela A.L.L."/>
            <person name="Huettel B."/>
            <person name="Almeida C.C.S."/>
            <person name="Simkova H."/>
            <person name="Souza G."/>
            <person name="Pedrosa-Harand A."/>
            <person name="Macas J."/>
            <person name="Mayer K.F.X."/>
            <person name="Houben A."/>
            <person name="Marques A."/>
        </authorList>
    </citation>
    <scope>NUCLEOTIDE SEQUENCE [LARGE SCALE GENOMIC DNA]</scope>
    <source>
        <strain evidence="3">RhyTen1mFocal</strain>
    </source>
</reference>
<proteinExistence type="predicted"/>
<dbReference type="AlphaFoldDB" id="A0AAD5W8K3"/>
<organism evidence="3 4">
    <name type="scientific">Rhynchospora tenuis</name>
    <dbReference type="NCBI Taxonomy" id="198213"/>
    <lineage>
        <taxon>Eukaryota</taxon>
        <taxon>Viridiplantae</taxon>
        <taxon>Streptophyta</taxon>
        <taxon>Embryophyta</taxon>
        <taxon>Tracheophyta</taxon>
        <taxon>Spermatophyta</taxon>
        <taxon>Magnoliopsida</taxon>
        <taxon>Liliopsida</taxon>
        <taxon>Poales</taxon>
        <taxon>Cyperaceae</taxon>
        <taxon>Cyperoideae</taxon>
        <taxon>Rhynchosporeae</taxon>
        <taxon>Rhynchospora</taxon>
    </lineage>
</organism>
<sequence length="378" mass="42501">MANPPPSPRHRQRAVRSQTDRLSILSDELLITIISLLPTRLAARTSLLCRRFQHLWKTCPSVYLSEDRTIDTTTFEAMATCAIIRRQSSNPLVSLRLNYAFHLPYTFLCSLLVKAHFLGLQHLIIDGAGDDIESIMPAIFSIGTLLFLQLPAVTPGTLPSVVTLTILKTLSLCLYDADSAEFNRLLAQLPSLEELRLMLVFTEWFTLSSQTIRKLDLCLLDTPPQLEFVGLSMPLLEMFHFNGTLHANVPRIEGDMPSLIKAVIILDGLSKKDSTTVAQLLNCVSNVEELSLNITESSGGDPRLCELRVDRGFLHARLASGGPRKDQAAVELLLFVSRAWTRRNRERRCTCEPRQDLPSHDPSCFREPRKDRTEEEVV</sequence>
<dbReference type="SUPFAM" id="SSF81383">
    <property type="entry name" value="F-box domain"/>
    <property type="match status" value="1"/>
</dbReference>
<dbReference type="PANTHER" id="PTHR31900:SF32">
    <property type="entry name" value="F-BOX_RNI_FBD-LIKE DOMAIN PROTEIN"/>
    <property type="match status" value="1"/>
</dbReference>
<comment type="caution">
    <text evidence="3">The sequence shown here is derived from an EMBL/GenBank/DDBJ whole genome shotgun (WGS) entry which is preliminary data.</text>
</comment>
<evidence type="ECO:0000313" key="4">
    <source>
        <dbReference type="Proteomes" id="UP001210211"/>
    </source>
</evidence>
<feature type="region of interest" description="Disordered" evidence="1">
    <location>
        <begin position="352"/>
        <end position="378"/>
    </location>
</feature>
<dbReference type="PANTHER" id="PTHR31900">
    <property type="entry name" value="F-BOX/RNI SUPERFAMILY PROTEIN-RELATED"/>
    <property type="match status" value="1"/>
</dbReference>
<evidence type="ECO:0000313" key="3">
    <source>
        <dbReference type="EMBL" id="KAJ3684162.1"/>
    </source>
</evidence>
<accession>A0AAD5W8K3</accession>
<feature type="domain" description="F-box" evidence="2">
    <location>
        <begin position="22"/>
        <end position="60"/>
    </location>
</feature>
<dbReference type="Proteomes" id="UP001210211">
    <property type="component" value="Unassembled WGS sequence"/>
</dbReference>
<dbReference type="Pfam" id="PF00646">
    <property type="entry name" value="F-box"/>
    <property type="match status" value="1"/>
</dbReference>
<dbReference type="InterPro" id="IPR050232">
    <property type="entry name" value="FBL13/AtMIF1-like"/>
</dbReference>
<evidence type="ECO:0000259" key="2">
    <source>
        <dbReference type="Pfam" id="PF00646"/>
    </source>
</evidence>
<dbReference type="EMBL" id="JAMRDG010000002">
    <property type="protein sequence ID" value="KAJ3684162.1"/>
    <property type="molecule type" value="Genomic_DNA"/>
</dbReference>